<dbReference type="SMART" id="SM00220">
    <property type="entry name" value="S_TKc"/>
    <property type="match status" value="1"/>
</dbReference>
<comment type="caution">
    <text evidence="3">The sequence shown here is derived from an EMBL/GenBank/DDBJ whole genome shotgun (WGS) entry which is preliminary data.</text>
</comment>
<dbReference type="InterPro" id="IPR000719">
    <property type="entry name" value="Prot_kinase_dom"/>
</dbReference>
<dbReference type="Gene3D" id="3.30.200.20">
    <property type="entry name" value="Phosphorylase Kinase, domain 1"/>
    <property type="match status" value="1"/>
</dbReference>
<organism evidence="3 4">
    <name type="scientific">Volvox reticuliferus</name>
    <dbReference type="NCBI Taxonomy" id="1737510"/>
    <lineage>
        <taxon>Eukaryota</taxon>
        <taxon>Viridiplantae</taxon>
        <taxon>Chlorophyta</taxon>
        <taxon>core chlorophytes</taxon>
        <taxon>Chlorophyceae</taxon>
        <taxon>CS clade</taxon>
        <taxon>Chlamydomonadales</taxon>
        <taxon>Volvocaceae</taxon>
        <taxon>Volvox</taxon>
    </lineage>
</organism>
<evidence type="ECO:0000313" key="3">
    <source>
        <dbReference type="EMBL" id="GIM06686.1"/>
    </source>
</evidence>
<dbReference type="PROSITE" id="PS50011">
    <property type="entry name" value="PROTEIN_KINASE_DOM"/>
    <property type="match status" value="1"/>
</dbReference>
<accession>A0A8J4GGP1</accession>
<proteinExistence type="predicted"/>
<dbReference type="GO" id="GO:0004674">
    <property type="term" value="F:protein serine/threonine kinase activity"/>
    <property type="evidence" value="ECO:0007669"/>
    <property type="project" value="TreeGrafter"/>
</dbReference>
<feature type="region of interest" description="Disordered" evidence="1">
    <location>
        <begin position="100"/>
        <end position="145"/>
    </location>
</feature>
<dbReference type="AlphaFoldDB" id="A0A8J4GGP1"/>
<evidence type="ECO:0000256" key="1">
    <source>
        <dbReference type="SAM" id="MobiDB-lite"/>
    </source>
</evidence>
<dbReference type="InterPro" id="IPR051681">
    <property type="entry name" value="Ser/Thr_Kinases-Pseudokinases"/>
</dbReference>
<protein>
    <recommendedName>
        <fullName evidence="2">Protein kinase domain-containing protein</fullName>
    </recommendedName>
</protein>
<feature type="compositionally biased region" description="Gly residues" evidence="1">
    <location>
        <begin position="125"/>
        <end position="144"/>
    </location>
</feature>
<dbReference type="EMBL" id="BNCQ01000022">
    <property type="protein sequence ID" value="GIM06686.1"/>
    <property type="molecule type" value="Genomic_DNA"/>
</dbReference>
<dbReference type="PROSITE" id="PS00108">
    <property type="entry name" value="PROTEIN_KINASE_ST"/>
    <property type="match status" value="1"/>
</dbReference>
<sequence>GMLSAELSKPLASRLVVDSLVEQPLQQLDAMVSSIQSTLSAVQLHLDVPGGGGRDMHEVRLNDIAAVELMEIIGRGGQGVVFRGMVHGIEAAAKVISHRDEPDDAAGKSMPGAAGAATTTDRRATGGGGGGGGGGTGGGGGGGAPAALESPIVADEARMRERKRNLLRDALELAVTITISHPNIVQMYGYFTDCVVVHYANMPNRLKLLPADSEALQQYGGQRGPVNTVMCMEFCDAGTLKSVAEAGAFRLPGVSAKSDPACPALVPLYTSLLEVALALRHLHGRRLVHCDIKPSNILLKSSLRDPRGWICKLSDFGCVRVMNEEGEDGRLGFRQPQPLGTLTHMAPA</sequence>
<dbReference type="InterPro" id="IPR011009">
    <property type="entry name" value="Kinase-like_dom_sf"/>
</dbReference>
<dbReference type="SUPFAM" id="SSF56112">
    <property type="entry name" value="Protein kinase-like (PK-like)"/>
    <property type="match status" value="1"/>
</dbReference>
<dbReference type="Pfam" id="PF00069">
    <property type="entry name" value="Pkinase"/>
    <property type="match status" value="1"/>
</dbReference>
<reference evidence="3" key="1">
    <citation type="journal article" date="2021" name="Proc. Natl. Acad. Sci. U.S.A.">
        <title>Three genomes in the algal genus Volvox reveal the fate of a haploid sex-determining region after a transition to homothallism.</title>
        <authorList>
            <person name="Yamamoto K."/>
            <person name="Hamaji T."/>
            <person name="Kawai-Toyooka H."/>
            <person name="Matsuzaki R."/>
            <person name="Takahashi F."/>
            <person name="Nishimura Y."/>
            <person name="Kawachi M."/>
            <person name="Noguchi H."/>
            <person name="Minakuchi Y."/>
            <person name="Umen J.G."/>
            <person name="Toyoda A."/>
            <person name="Nozaki H."/>
        </authorList>
    </citation>
    <scope>NUCLEOTIDE SEQUENCE</scope>
    <source>
        <strain evidence="3">NIES-3785</strain>
    </source>
</reference>
<dbReference type="GO" id="GO:0005524">
    <property type="term" value="F:ATP binding"/>
    <property type="evidence" value="ECO:0007669"/>
    <property type="project" value="InterPro"/>
</dbReference>
<evidence type="ECO:0000313" key="4">
    <source>
        <dbReference type="Proteomes" id="UP000722791"/>
    </source>
</evidence>
<name>A0A8J4GGP1_9CHLO</name>
<dbReference type="PANTHER" id="PTHR44329:SF289">
    <property type="entry name" value="SERINE_THREONINE-PROTEIN KINASE VIK"/>
    <property type="match status" value="1"/>
</dbReference>
<dbReference type="InterPro" id="IPR008271">
    <property type="entry name" value="Ser/Thr_kinase_AS"/>
</dbReference>
<dbReference type="Gene3D" id="1.10.510.10">
    <property type="entry name" value="Transferase(Phosphotransferase) domain 1"/>
    <property type="match status" value="1"/>
</dbReference>
<gene>
    <name evidence="3" type="ORF">Vretimale_10969</name>
</gene>
<dbReference type="PANTHER" id="PTHR44329">
    <property type="entry name" value="SERINE/THREONINE-PROTEIN KINASE TNNI3K-RELATED"/>
    <property type="match status" value="1"/>
</dbReference>
<evidence type="ECO:0000259" key="2">
    <source>
        <dbReference type="PROSITE" id="PS50011"/>
    </source>
</evidence>
<dbReference type="Proteomes" id="UP000722791">
    <property type="component" value="Unassembled WGS sequence"/>
</dbReference>
<feature type="domain" description="Protein kinase" evidence="2">
    <location>
        <begin position="67"/>
        <end position="348"/>
    </location>
</feature>
<feature type="non-terminal residue" evidence="3">
    <location>
        <position position="1"/>
    </location>
</feature>